<keyword evidence="1" id="KW-1133">Transmembrane helix</keyword>
<evidence type="ECO:0008006" key="4">
    <source>
        <dbReference type="Google" id="ProtNLM"/>
    </source>
</evidence>
<reference evidence="2 3" key="1">
    <citation type="submission" date="2023-07" db="EMBL/GenBank/DDBJ databases">
        <title>Genomic Encyclopedia of Type Strains, Phase IV (KMG-IV): sequencing the most valuable type-strain genomes for metagenomic binning, comparative biology and taxonomic classification.</title>
        <authorList>
            <person name="Goeker M."/>
        </authorList>
    </citation>
    <scope>NUCLEOTIDE SEQUENCE [LARGE SCALE GENOMIC DNA]</scope>
    <source>
        <strain evidence="2 3">DSM 27594</strain>
    </source>
</reference>
<feature type="transmembrane region" description="Helical" evidence="1">
    <location>
        <begin position="95"/>
        <end position="116"/>
    </location>
</feature>
<evidence type="ECO:0000256" key="1">
    <source>
        <dbReference type="SAM" id="Phobius"/>
    </source>
</evidence>
<accession>A0ABT9XS44</accession>
<feature type="transmembrane region" description="Helical" evidence="1">
    <location>
        <begin position="62"/>
        <end position="88"/>
    </location>
</feature>
<dbReference type="EMBL" id="JAUSTW010000002">
    <property type="protein sequence ID" value="MDQ0198208.1"/>
    <property type="molecule type" value="Genomic_DNA"/>
</dbReference>
<dbReference type="Proteomes" id="UP001224122">
    <property type="component" value="Unassembled WGS sequence"/>
</dbReference>
<evidence type="ECO:0000313" key="2">
    <source>
        <dbReference type="EMBL" id="MDQ0198208.1"/>
    </source>
</evidence>
<keyword evidence="1" id="KW-0812">Transmembrane</keyword>
<keyword evidence="3" id="KW-1185">Reference proteome</keyword>
<comment type="caution">
    <text evidence="2">The sequence shown here is derived from an EMBL/GenBank/DDBJ whole genome shotgun (WGS) entry which is preliminary data.</text>
</comment>
<dbReference type="RefSeq" id="WP_307405724.1">
    <property type="nucleotide sequence ID" value="NZ_JAUSTW010000002.1"/>
</dbReference>
<sequence>MKISFLNLVILALASFRLTRLIVFDKITEFLRNPFFEEIEEKNEDGTIGIYYLPKGKGIRKFVGQLLSCYWCTGIWTSAGVVLLFYLFPNYCLPFILFLSVAGLAAIFETIVQVMVEK</sequence>
<keyword evidence="1" id="KW-0472">Membrane</keyword>
<name>A0ABT9XS44_9BACI</name>
<proteinExistence type="predicted"/>
<organism evidence="2 3">
    <name type="scientific">Neobacillus ginsengisoli</name>
    <dbReference type="NCBI Taxonomy" id="904295"/>
    <lineage>
        <taxon>Bacteria</taxon>
        <taxon>Bacillati</taxon>
        <taxon>Bacillota</taxon>
        <taxon>Bacilli</taxon>
        <taxon>Bacillales</taxon>
        <taxon>Bacillaceae</taxon>
        <taxon>Neobacillus</taxon>
    </lineage>
</organism>
<protein>
    <recommendedName>
        <fullName evidence="4">DUF1360 domain-containing protein</fullName>
    </recommendedName>
</protein>
<dbReference type="InterPro" id="IPR010773">
    <property type="entry name" value="Mycophage_PG1_Gp7"/>
</dbReference>
<evidence type="ECO:0000313" key="3">
    <source>
        <dbReference type="Proteomes" id="UP001224122"/>
    </source>
</evidence>
<gene>
    <name evidence="2" type="ORF">J2S10_001349</name>
</gene>
<dbReference type="Pfam" id="PF07098">
    <property type="entry name" value="DUF1360"/>
    <property type="match status" value="1"/>
</dbReference>